<dbReference type="VEuPathDB" id="TriTrypDB:LtaPh_2800600"/>
<organism evidence="1 2">
    <name type="scientific">Leishmania tarentolae</name>
    <name type="common">Sauroleishmania tarentolae</name>
    <dbReference type="NCBI Taxonomy" id="5689"/>
    <lineage>
        <taxon>Eukaryota</taxon>
        <taxon>Discoba</taxon>
        <taxon>Euglenozoa</taxon>
        <taxon>Kinetoplastea</taxon>
        <taxon>Metakinetoplastina</taxon>
        <taxon>Trypanosomatida</taxon>
        <taxon>Trypanosomatidae</taxon>
        <taxon>Leishmaniinae</taxon>
        <taxon>Leishmania</taxon>
        <taxon>lizard Leishmania</taxon>
    </lineage>
</organism>
<dbReference type="EMBL" id="BLBS01000039">
    <property type="protein sequence ID" value="GET89921.1"/>
    <property type="molecule type" value="Genomic_DNA"/>
</dbReference>
<accession>A0A640KKZ4</accession>
<dbReference type="AlphaFoldDB" id="A0A640KKZ4"/>
<gene>
    <name evidence="1" type="ORF">LtaPh_2800600</name>
</gene>
<dbReference type="OrthoDB" id="277129at2759"/>
<reference evidence="1" key="1">
    <citation type="submission" date="2019-11" db="EMBL/GenBank/DDBJ databases">
        <title>Leishmania tarentolae CDS.</title>
        <authorList>
            <person name="Goto Y."/>
            <person name="Yamagishi J."/>
        </authorList>
    </citation>
    <scope>NUCLEOTIDE SEQUENCE [LARGE SCALE GENOMIC DNA]</scope>
    <source>
        <strain evidence="1">Parrot Tar II</strain>
    </source>
</reference>
<evidence type="ECO:0000313" key="1">
    <source>
        <dbReference type="EMBL" id="GET89921.1"/>
    </source>
</evidence>
<evidence type="ECO:0000313" key="2">
    <source>
        <dbReference type="Proteomes" id="UP000419144"/>
    </source>
</evidence>
<sequence length="485" mass="51618">MRHFGRRTLTPLVPTTARRWIESQEPCSPEAIRDLLQRAEKEQEKRELAVDQRKVVFTAASSGDHRPRVAAAEAFDVAAAGLPGPPNFCYMNVSVDYTGMVDAPEVVWFNMCKANGFTPSVVKAGSVHMLGGVVCHQRLGGGYIQVILGCIPDLETVSFTFDAVPGKEEIAAAGGPPPALAFAMLDTGLALQYEQVLSTRLSSLSRSLGKDCPLVGGLYPPVGSVTGGKDENCKLEDSLFFINDRVYRGSAAAVVLRSKLLKAHAVSVVPSISLGSAIVTDVVCDGGVATVRALNNRPATEVVKQLYALPEIAEKPSKVFLGMKYGDVRVPVSFVGHPDSGELICTLPPGISLGQSDTVDFLVDDAELDTEMAASLLIGMEKRIAPIFVEKDINIAREARCNIVASSTAAFHFSHGGLNTIAKPEVPVVTLGNSGVTFAPSILQRCVGRSCPNTGFFSPGQVATVADLTSIFPRSSTYCFMQGTE</sequence>
<proteinExistence type="predicted"/>
<dbReference type="Proteomes" id="UP000419144">
    <property type="component" value="Unassembled WGS sequence"/>
</dbReference>
<name>A0A640KKZ4_LEITA</name>
<protein>
    <submittedName>
        <fullName evidence="1">Uncharacterized protein</fullName>
    </submittedName>
</protein>
<keyword evidence="2" id="KW-1185">Reference proteome</keyword>
<comment type="caution">
    <text evidence="1">The sequence shown here is derived from an EMBL/GenBank/DDBJ whole genome shotgun (WGS) entry which is preliminary data.</text>
</comment>